<evidence type="ECO:0000256" key="5">
    <source>
        <dbReference type="ARBA" id="ARBA00023157"/>
    </source>
</evidence>
<dbReference type="GO" id="GO:0042632">
    <property type="term" value="P:cholesterol homeostasis"/>
    <property type="evidence" value="ECO:0007669"/>
    <property type="project" value="TreeGrafter"/>
</dbReference>
<evidence type="ECO:0000313" key="8">
    <source>
        <dbReference type="Proteomes" id="UP000242450"/>
    </source>
</evidence>
<dbReference type="PANTHER" id="PTHR13024">
    <property type="entry name" value="MICROSOMAL TRIGLYCERIDE TRANSFER PROTEIN, LARGE SUBUNIT"/>
    <property type="match status" value="1"/>
</dbReference>
<dbReference type="GO" id="GO:0016323">
    <property type="term" value="C:basolateral plasma membrane"/>
    <property type="evidence" value="ECO:0007669"/>
    <property type="project" value="TreeGrafter"/>
</dbReference>
<keyword evidence="8" id="KW-1185">Reference proteome</keyword>
<dbReference type="Pfam" id="PF19444">
    <property type="entry name" value="MTP_lip_bd"/>
    <property type="match status" value="1"/>
</dbReference>
<keyword evidence="4" id="KW-0256">Endoplasmic reticulum</keyword>
<reference evidence="7 8" key="1">
    <citation type="journal article" date="2018" name="Mol. Genet. Genomics">
        <title>The red deer Cervus elaphus genome CerEla1.0: sequencing, annotating, genes, and chromosomes.</title>
        <authorList>
            <person name="Bana N.A."/>
            <person name="Nyiri A."/>
            <person name="Nagy J."/>
            <person name="Frank K."/>
            <person name="Nagy T."/>
            <person name="Steger V."/>
            <person name="Schiller M."/>
            <person name="Lakatos P."/>
            <person name="Sugar L."/>
            <person name="Horn P."/>
            <person name="Barta E."/>
            <person name="Orosz L."/>
        </authorList>
    </citation>
    <scope>NUCLEOTIDE SEQUENCE [LARGE SCALE GENOMIC DNA]</scope>
    <source>
        <strain evidence="7">Hungarian</strain>
    </source>
</reference>
<evidence type="ECO:0000259" key="6">
    <source>
        <dbReference type="Pfam" id="PF19444"/>
    </source>
</evidence>
<name>A0A212CLN3_CEREH</name>
<comment type="subcellular location">
    <subcellularLocation>
        <location evidence="1">Endoplasmic reticulum</location>
    </subcellularLocation>
</comment>
<evidence type="ECO:0000256" key="1">
    <source>
        <dbReference type="ARBA" id="ARBA00004240"/>
    </source>
</evidence>
<protein>
    <submittedName>
        <fullName evidence="7">MTTP</fullName>
    </submittedName>
</protein>
<dbReference type="Proteomes" id="UP000242450">
    <property type="component" value="Chromosome 17"/>
</dbReference>
<keyword evidence="3" id="KW-0732">Signal</keyword>
<dbReference type="InterPro" id="IPR045811">
    <property type="entry name" value="MTP_lip-bd"/>
</dbReference>
<dbReference type="GO" id="GO:0005548">
    <property type="term" value="F:phospholipid transporter activity"/>
    <property type="evidence" value="ECO:0007669"/>
    <property type="project" value="InterPro"/>
</dbReference>
<dbReference type="PANTHER" id="PTHR13024:SF1">
    <property type="entry name" value="MICROSOMAL TRIGLYCERIDE TRANSFER PROTEIN LARGE SUBUNIT"/>
    <property type="match status" value="1"/>
</dbReference>
<dbReference type="InterPro" id="IPR039988">
    <property type="entry name" value="MTTP"/>
</dbReference>
<comment type="caution">
    <text evidence="7">The sequence shown here is derived from an EMBL/GenBank/DDBJ whole genome shotgun (WGS) entry which is preliminary data.</text>
</comment>
<accession>A0A212CLN3</accession>
<dbReference type="GO" id="GO:0005794">
    <property type="term" value="C:Golgi apparatus"/>
    <property type="evidence" value="ECO:0007669"/>
    <property type="project" value="TreeGrafter"/>
</dbReference>
<dbReference type="EMBL" id="MKHE01000017">
    <property type="protein sequence ID" value="OWK06861.1"/>
    <property type="molecule type" value="Genomic_DNA"/>
</dbReference>
<dbReference type="GO" id="GO:0005783">
    <property type="term" value="C:endoplasmic reticulum"/>
    <property type="evidence" value="ECO:0007669"/>
    <property type="project" value="UniProtKB-SubCell"/>
</dbReference>
<dbReference type="GO" id="GO:0008289">
    <property type="term" value="F:lipid binding"/>
    <property type="evidence" value="ECO:0007669"/>
    <property type="project" value="InterPro"/>
</dbReference>
<dbReference type="OrthoDB" id="5865932at2759"/>
<evidence type="ECO:0000256" key="4">
    <source>
        <dbReference type="ARBA" id="ARBA00022824"/>
    </source>
</evidence>
<evidence type="ECO:0000313" key="7">
    <source>
        <dbReference type="EMBL" id="OWK06861.1"/>
    </source>
</evidence>
<keyword evidence="5" id="KW-1015">Disulfide bond</keyword>
<dbReference type="AlphaFoldDB" id="A0A212CLN3"/>
<gene>
    <name evidence="7" type="ORF">Celaphus_00018591</name>
</gene>
<evidence type="ECO:0000256" key="2">
    <source>
        <dbReference type="ARBA" id="ARBA00022448"/>
    </source>
</evidence>
<keyword evidence="2" id="KW-0813">Transport</keyword>
<sequence>MFNISSFTGKGFMWKGVVIEAQGLEALIAATPDEGEENLDSYAGLSALLFDVQLRPVTFFNGYSDLMSKMLSASSDPMSVVKGLLLLIDHSQVIQSAREY</sequence>
<organism evidence="7 8">
    <name type="scientific">Cervus elaphus hippelaphus</name>
    <name type="common">European red deer</name>
    <dbReference type="NCBI Taxonomy" id="46360"/>
    <lineage>
        <taxon>Eukaryota</taxon>
        <taxon>Metazoa</taxon>
        <taxon>Chordata</taxon>
        <taxon>Craniata</taxon>
        <taxon>Vertebrata</taxon>
        <taxon>Euteleostomi</taxon>
        <taxon>Mammalia</taxon>
        <taxon>Eutheria</taxon>
        <taxon>Laurasiatheria</taxon>
        <taxon>Artiodactyla</taxon>
        <taxon>Ruminantia</taxon>
        <taxon>Pecora</taxon>
        <taxon>Cervidae</taxon>
        <taxon>Cervinae</taxon>
        <taxon>Cervus</taxon>
    </lineage>
</organism>
<evidence type="ECO:0000256" key="3">
    <source>
        <dbReference type="ARBA" id="ARBA00022729"/>
    </source>
</evidence>
<dbReference type="GO" id="GO:0042157">
    <property type="term" value="P:lipoprotein metabolic process"/>
    <property type="evidence" value="ECO:0007669"/>
    <property type="project" value="TreeGrafter"/>
</dbReference>
<feature type="domain" description="MTP large subunit lipid-binding" evidence="6">
    <location>
        <begin position="16"/>
        <end position="95"/>
    </location>
</feature>
<proteinExistence type="predicted"/>